<name>X1CH44_9ZZZZ</name>
<gene>
    <name evidence="2" type="ORF">S01H4_53687</name>
</gene>
<dbReference type="InterPro" id="IPR053952">
    <property type="entry name" value="K_trans_C"/>
</dbReference>
<feature type="non-terminal residue" evidence="2">
    <location>
        <position position="1"/>
    </location>
</feature>
<proteinExistence type="predicted"/>
<sequence length="57" mass="6490">ATSFFLSRRNLRTTPKSEMPAWQDRLFVALARSSEDATTYFRIPTDRVVEVGTQVAV</sequence>
<evidence type="ECO:0000313" key="2">
    <source>
        <dbReference type="EMBL" id="GAH07626.1"/>
    </source>
</evidence>
<dbReference type="Pfam" id="PF22776">
    <property type="entry name" value="K_trans_C"/>
    <property type="match status" value="1"/>
</dbReference>
<feature type="domain" description="K+ potassium transporter C-terminal" evidence="1">
    <location>
        <begin position="2"/>
        <end position="56"/>
    </location>
</feature>
<comment type="caution">
    <text evidence="2">The sequence shown here is derived from an EMBL/GenBank/DDBJ whole genome shotgun (WGS) entry which is preliminary data.</text>
</comment>
<dbReference type="EMBL" id="BART01030820">
    <property type="protein sequence ID" value="GAH07626.1"/>
    <property type="molecule type" value="Genomic_DNA"/>
</dbReference>
<dbReference type="AlphaFoldDB" id="X1CH44"/>
<reference evidence="2" key="1">
    <citation type="journal article" date="2014" name="Front. Microbiol.">
        <title>High frequency of phylogenetically diverse reductive dehalogenase-homologous genes in deep subseafloor sedimentary metagenomes.</title>
        <authorList>
            <person name="Kawai M."/>
            <person name="Futagami T."/>
            <person name="Toyoda A."/>
            <person name="Takaki Y."/>
            <person name="Nishi S."/>
            <person name="Hori S."/>
            <person name="Arai W."/>
            <person name="Tsubouchi T."/>
            <person name="Morono Y."/>
            <person name="Uchiyama I."/>
            <person name="Ito T."/>
            <person name="Fujiyama A."/>
            <person name="Inagaki F."/>
            <person name="Takami H."/>
        </authorList>
    </citation>
    <scope>NUCLEOTIDE SEQUENCE</scope>
    <source>
        <strain evidence="2">Expedition CK06-06</strain>
    </source>
</reference>
<organism evidence="2">
    <name type="scientific">marine sediment metagenome</name>
    <dbReference type="NCBI Taxonomy" id="412755"/>
    <lineage>
        <taxon>unclassified sequences</taxon>
        <taxon>metagenomes</taxon>
        <taxon>ecological metagenomes</taxon>
    </lineage>
</organism>
<accession>X1CH44</accession>
<evidence type="ECO:0000259" key="1">
    <source>
        <dbReference type="Pfam" id="PF22776"/>
    </source>
</evidence>
<protein>
    <recommendedName>
        <fullName evidence="1">K+ potassium transporter C-terminal domain-containing protein</fullName>
    </recommendedName>
</protein>